<organism evidence="2 3">
    <name type="scientific">Caenorhabditis tropicalis</name>
    <dbReference type="NCBI Taxonomy" id="1561998"/>
    <lineage>
        <taxon>Eukaryota</taxon>
        <taxon>Metazoa</taxon>
        <taxon>Ecdysozoa</taxon>
        <taxon>Nematoda</taxon>
        <taxon>Chromadorea</taxon>
        <taxon>Rhabditida</taxon>
        <taxon>Rhabditina</taxon>
        <taxon>Rhabditomorpha</taxon>
        <taxon>Rhabditoidea</taxon>
        <taxon>Rhabditidae</taxon>
        <taxon>Peloderinae</taxon>
        <taxon>Caenorhabditis</taxon>
    </lineage>
</organism>
<proteinExistence type="predicted"/>
<dbReference type="STRING" id="1561998.A0A1I7T6C1"/>
<evidence type="ECO:0000313" key="3">
    <source>
        <dbReference type="WBParaSite" id="Csp11.Scaffold520.g2833.t1"/>
    </source>
</evidence>
<dbReference type="Gene3D" id="3.20.20.80">
    <property type="entry name" value="Glycosidases"/>
    <property type="match status" value="1"/>
</dbReference>
<sequence>MRPVTSNCGKRVVGYLTQWGASEVTEQQLRRLTHVIYVFVVSQKNGTITLDNETPNDRFYSVKDMILSTNSSVKMMISIGGHRKNRRFPLMISDTKRRKTLIDSLASFIVEHDLDGVDIYWVWSTNIDKMNHSSFLLELRDKLNDLKVQRKRTENYVISMIVPPFIDLLRNGYDLKEIIKHVDFLNVLTYDYHLNANRTGPNSPIYGDVETSMRLWDT</sequence>
<dbReference type="Proteomes" id="UP000095282">
    <property type="component" value="Unplaced"/>
</dbReference>
<keyword evidence="2" id="KW-1185">Reference proteome</keyword>
<reference evidence="3" key="1">
    <citation type="submission" date="2016-11" db="UniProtKB">
        <authorList>
            <consortium name="WormBaseParasite"/>
        </authorList>
    </citation>
    <scope>IDENTIFICATION</scope>
</reference>
<dbReference type="GO" id="GO:0008061">
    <property type="term" value="F:chitin binding"/>
    <property type="evidence" value="ECO:0007669"/>
    <property type="project" value="InterPro"/>
</dbReference>
<dbReference type="InterPro" id="IPR011583">
    <property type="entry name" value="Chitinase_II/V-like_cat"/>
</dbReference>
<dbReference type="InterPro" id="IPR017853">
    <property type="entry name" value="GH"/>
</dbReference>
<dbReference type="PANTHER" id="PTHR46073:SF6">
    <property type="entry name" value="GH18 DOMAIN-CONTAINING PROTEIN"/>
    <property type="match status" value="1"/>
</dbReference>
<name>A0A1I7T6C1_9PELO</name>
<dbReference type="eggNOG" id="KOG2806">
    <property type="taxonomic scope" value="Eukaryota"/>
</dbReference>
<dbReference type="SMART" id="SM00636">
    <property type="entry name" value="Glyco_18"/>
    <property type="match status" value="1"/>
</dbReference>
<dbReference type="PANTHER" id="PTHR46073">
    <property type="entry name" value="CHITINASE"/>
    <property type="match status" value="1"/>
</dbReference>
<dbReference type="Pfam" id="PF00704">
    <property type="entry name" value="Glyco_hydro_18"/>
    <property type="match status" value="1"/>
</dbReference>
<dbReference type="CDD" id="cd00598">
    <property type="entry name" value="GH18_chitinase-like"/>
    <property type="match status" value="1"/>
</dbReference>
<dbReference type="AlphaFoldDB" id="A0A1I7T6C1"/>
<dbReference type="GO" id="GO:0005975">
    <property type="term" value="P:carbohydrate metabolic process"/>
    <property type="evidence" value="ECO:0007669"/>
    <property type="project" value="InterPro"/>
</dbReference>
<dbReference type="PROSITE" id="PS51910">
    <property type="entry name" value="GH18_2"/>
    <property type="match status" value="1"/>
</dbReference>
<evidence type="ECO:0000313" key="2">
    <source>
        <dbReference type="Proteomes" id="UP000095282"/>
    </source>
</evidence>
<feature type="domain" description="GH18" evidence="1">
    <location>
        <begin position="10"/>
        <end position="218"/>
    </location>
</feature>
<dbReference type="WBParaSite" id="Csp11.Scaffold520.g2833.t1">
    <property type="protein sequence ID" value="Csp11.Scaffold520.g2833.t1"/>
    <property type="gene ID" value="Csp11.Scaffold520.g2833"/>
</dbReference>
<protein>
    <submittedName>
        <fullName evidence="3">Glyco_18 domain-containing protein</fullName>
    </submittedName>
</protein>
<accession>A0A1I7T6C1</accession>
<evidence type="ECO:0000259" key="1">
    <source>
        <dbReference type="PROSITE" id="PS51910"/>
    </source>
</evidence>
<dbReference type="InterPro" id="IPR001223">
    <property type="entry name" value="Glyco_hydro18_cat"/>
</dbReference>
<dbReference type="SUPFAM" id="SSF51445">
    <property type="entry name" value="(Trans)glycosidases"/>
    <property type="match status" value="1"/>
</dbReference>